<proteinExistence type="predicted"/>
<dbReference type="EMBL" id="GBXM01090034">
    <property type="protein sequence ID" value="JAH18543.1"/>
    <property type="molecule type" value="Transcribed_RNA"/>
</dbReference>
<protein>
    <submittedName>
        <fullName evidence="1">Uncharacterized protein</fullName>
    </submittedName>
</protein>
<reference evidence="1" key="1">
    <citation type="submission" date="2014-11" db="EMBL/GenBank/DDBJ databases">
        <authorList>
            <person name="Amaro Gonzalez C."/>
        </authorList>
    </citation>
    <scope>NUCLEOTIDE SEQUENCE</scope>
</reference>
<reference evidence="1" key="2">
    <citation type="journal article" date="2015" name="Fish Shellfish Immunol.">
        <title>Early steps in the European eel (Anguilla anguilla)-Vibrio vulnificus interaction in the gills: Role of the RtxA13 toxin.</title>
        <authorList>
            <person name="Callol A."/>
            <person name="Pajuelo D."/>
            <person name="Ebbesson L."/>
            <person name="Teles M."/>
            <person name="MacKenzie S."/>
            <person name="Amaro C."/>
        </authorList>
    </citation>
    <scope>NUCLEOTIDE SEQUENCE</scope>
</reference>
<sequence length="63" mass="6941">MAGLAISVCAATGRRLGRELVVNSRNPWVHPALCQRCCCWWCNGTGNVFLEHLRPLTTSLGIM</sequence>
<accession>A0A0E9QR10</accession>
<organism evidence="1">
    <name type="scientific">Anguilla anguilla</name>
    <name type="common">European freshwater eel</name>
    <name type="synonym">Muraena anguilla</name>
    <dbReference type="NCBI Taxonomy" id="7936"/>
    <lineage>
        <taxon>Eukaryota</taxon>
        <taxon>Metazoa</taxon>
        <taxon>Chordata</taxon>
        <taxon>Craniata</taxon>
        <taxon>Vertebrata</taxon>
        <taxon>Euteleostomi</taxon>
        <taxon>Actinopterygii</taxon>
        <taxon>Neopterygii</taxon>
        <taxon>Teleostei</taxon>
        <taxon>Anguilliformes</taxon>
        <taxon>Anguillidae</taxon>
        <taxon>Anguilla</taxon>
    </lineage>
</organism>
<dbReference type="AlphaFoldDB" id="A0A0E9QR10"/>
<name>A0A0E9QR10_ANGAN</name>
<evidence type="ECO:0000313" key="1">
    <source>
        <dbReference type="EMBL" id="JAH18543.1"/>
    </source>
</evidence>